<evidence type="ECO:0000313" key="8">
    <source>
        <dbReference type="EMBL" id="MEE4596557.1"/>
    </source>
</evidence>
<evidence type="ECO:0000259" key="7">
    <source>
        <dbReference type="PROSITE" id="PS50850"/>
    </source>
</evidence>
<evidence type="ECO:0000256" key="5">
    <source>
        <dbReference type="ARBA" id="ARBA00023136"/>
    </source>
</evidence>
<dbReference type="PANTHER" id="PTHR43124">
    <property type="entry name" value="PURINE EFFLUX PUMP PBUE"/>
    <property type="match status" value="1"/>
</dbReference>
<feature type="domain" description="Major facilitator superfamily (MFS) profile" evidence="7">
    <location>
        <begin position="18"/>
        <end position="412"/>
    </location>
</feature>
<feature type="transmembrane region" description="Helical" evidence="6">
    <location>
        <begin position="385"/>
        <end position="405"/>
    </location>
</feature>
<feature type="transmembrane region" description="Helical" evidence="6">
    <location>
        <begin position="228"/>
        <end position="249"/>
    </location>
</feature>
<evidence type="ECO:0000256" key="2">
    <source>
        <dbReference type="ARBA" id="ARBA00022475"/>
    </source>
</evidence>
<dbReference type="InterPro" id="IPR011701">
    <property type="entry name" value="MFS"/>
</dbReference>
<dbReference type="InterPro" id="IPR036259">
    <property type="entry name" value="MFS_trans_sf"/>
</dbReference>
<feature type="transmembrane region" description="Helical" evidence="6">
    <location>
        <begin position="261"/>
        <end position="281"/>
    </location>
</feature>
<feature type="transmembrane region" description="Helical" evidence="6">
    <location>
        <begin position="110"/>
        <end position="130"/>
    </location>
</feature>
<feature type="transmembrane region" description="Helical" evidence="6">
    <location>
        <begin position="169"/>
        <end position="193"/>
    </location>
</feature>
<protein>
    <submittedName>
        <fullName evidence="8">MFS transporter</fullName>
    </submittedName>
</protein>
<evidence type="ECO:0000256" key="4">
    <source>
        <dbReference type="ARBA" id="ARBA00022989"/>
    </source>
</evidence>
<dbReference type="InterPro" id="IPR020846">
    <property type="entry name" value="MFS_dom"/>
</dbReference>
<dbReference type="Proteomes" id="UP001354709">
    <property type="component" value="Unassembled WGS sequence"/>
</dbReference>
<dbReference type="InterPro" id="IPR050189">
    <property type="entry name" value="MFS_Efflux_Transporters"/>
</dbReference>
<dbReference type="SUPFAM" id="SSF103473">
    <property type="entry name" value="MFS general substrate transporter"/>
    <property type="match status" value="1"/>
</dbReference>
<reference evidence="8 9" key="1">
    <citation type="submission" date="2023-11" db="EMBL/GenBank/DDBJ databases">
        <title>30 novel species of actinomycetes from the DSMZ collection.</title>
        <authorList>
            <person name="Nouioui I."/>
        </authorList>
    </citation>
    <scope>NUCLEOTIDE SEQUENCE [LARGE SCALE GENOMIC DNA]</scope>
    <source>
        <strain evidence="8 9">DSM 41524</strain>
    </source>
</reference>
<keyword evidence="5 6" id="KW-0472">Membrane</keyword>
<proteinExistence type="predicted"/>
<sequence length="431" mass="45770">MTSAQLPGDPPGGRRAVAVWGLGVAVYFVAITYRTSLGVAGIDAAERFHINASALSTFSILQVLVYAGMQIPVGLMVDRLGTRKVLMLGVVLFTLGQFGFALSHSYPMALVSRALLGCGDAMTFISVLRLGSRWFPARRGPMIAQVAALFGMAGNLVSTLVIARALHSAGWTTTFAGSALGGVAILVLVLLFLKDHPKGYEPAPASHMGADYVRRQIADAWREPGTRLGMWVHFTTQFPAMVFLLLWGMPFLVEAEGLSRATAGQLLTLIVLSNMAVGLVYGQVIARHHAARAPLALGTVGATALLWGAVLLWPSAHAPMWLLIVLCVVLGACGPASMIGFDFARPANPPERTGTASGIVNMGGFTASMTTLLAVGVLLDLTGENFRIAFASVFVLQALGLAQILRLRGRAHRRERERVVASRVEAVHVPA</sequence>
<name>A0ABU7Q5A0_9ACTN</name>
<feature type="transmembrane region" description="Helical" evidence="6">
    <location>
        <begin position="356"/>
        <end position="379"/>
    </location>
</feature>
<evidence type="ECO:0000256" key="6">
    <source>
        <dbReference type="SAM" id="Phobius"/>
    </source>
</evidence>
<dbReference type="PROSITE" id="PS50850">
    <property type="entry name" value="MFS"/>
    <property type="match status" value="1"/>
</dbReference>
<dbReference type="Gene3D" id="1.20.1250.20">
    <property type="entry name" value="MFS general substrate transporter like domains"/>
    <property type="match status" value="1"/>
</dbReference>
<evidence type="ECO:0000256" key="3">
    <source>
        <dbReference type="ARBA" id="ARBA00022692"/>
    </source>
</evidence>
<dbReference type="Pfam" id="PF07690">
    <property type="entry name" value="MFS_1"/>
    <property type="match status" value="1"/>
</dbReference>
<dbReference type="CDD" id="cd06174">
    <property type="entry name" value="MFS"/>
    <property type="match status" value="1"/>
</dbReference>
<feature type="transmembrane region" description="Helical" evidence="6">
    <location>
        <begin position="142"/>
        <end position="163"/>
    </location>
</feature>
<feature type="transmembrane region" description="Helical" evidence="6">
    <location>
        <begin position="320"/>
        <end position="344"/>
    </location>
</feature>
<keyword evidence="9" id="KW-1185">Reference proteome</keyword>
<organism evidence="8 9">
    <name type="scientific">Streptomyces asiaticus subsp. ignotus</name>
    <dbReference type="NCBI Taxonomy" id="3098222"/>
    <lineage>
        <taxon>Bacteria</taxon>
        <taxon>Bacillati</taxon>
        <taxon>Actinomycetota</taxon>
        <taxon>Actinomycetes</taxon>
        <taxon>Kitasatosporales</taxon>
        <taxon>Streptomycetaceae</taxon>
        <taxon>Streptomyces</taxon>
        <taxon>Streptomyces violaceusniger group</taxon>
    </lineage>
</organism>
<dbReference type="EMBL" id="JAZBJO010000026">
    <property type="protein sequence ID" value="MEE4596557.1"/>
    <property type="molecule type" value="Genomic_DNA"/>
</dbReference>
<keyword evidence="4 6" id="KW-1133">Transmembrane helix</keyword>
<dbReference type="RefSeq" id="WP_138914754.1">
    <property type="nucleotide sequence ID" value="NZ_JAZBJO010000026.1"/>
</dbReference>
<feature type="transmembrane region" description="Helical" evidence="6">
    <location>
        <begin position="293"/>
        <end position="314"/>
    </location>
</feature>
<accession>A0ABU7Q5A0</accession>
<keyword evidence="2" id="KW-1003">Cell membrane</keyword>
<keyword evidence="3 6" id="KW-0812">Transmembrane</keyword>
<gene>
    <name evidence="8" type="ORF">V2J94_32505</name>
</gene>
<evidence type="ECO:0000313" key="9">
    <source>
        <dbReference type="Proteomes" id="UP001354709"/>
    </source>
</evidence>
<evidence type="ECO:0000256" key="1">
    <source>
        <dbReference type="ARBA" id="ARBA00004651"/>
    </source>
</evidence>
<comment type="subcellular location">
    <subcellularLocation>
        <location evidence="1">Cell membrane</location>
        <topology evidence="1">Multi-pass membrane protein</topology>
    </subcellularLocation>
</comment>
<feature type="transmembrane region" description="Helical" evidence="6">
    <location>
        <begin position="12"/>
        <end position="33"/>
    </location>
</feature>
<feature type="transmembrane region" description="Helical" evidence="6">
    <location>
        <begin position="85"/>
        <end position="104"/>
    </location>
</feature>
<dbReference type="PANTHER" id="PTHR43124:SF3">
    <property type="entry name" value="CHLORAMPHENICOL EFFLUX PUMP RV0191"/>
    <property type="match status" value="1"/>
</dbReference>
<comment type="caution">
    <text evidence="8">The sequence shown here is derived from an EMBL/GenBank/DDBJ whole genome shotgun (WGS) entry which is preliminary data.</text>
</comment>